<dbReference type="KEGG" id="ril:CRIB_2225"/>
<gene>
    <name evidence="2" type="ORF">CRIB_2225</name>
</gene>
<sequence>MRWIAVFLFLYFIPLIVLFKNYNNIKRSFIYASMYITLVTTIVITNIYISGLNQIKEAMHYQNYSFEKEYIEESVSENKNVQDTSEIAKQEELEENIKDDSNNIVLEENEGDNKEVVNYDSKKSDKELVYEFKKEIYEIELKALIPMRECIPYTKNIVGNLKKLDKVKQDLEYASDMCTEVISIYETMDIPQLSNDEYTEILNDARNDVKTAYELREKAMDFAVTLVNTKNPKYIGKITEYLNLSDNYIADFKERLVNLNQIID</sequence>
<proteinExistence type="predicted"/>
<feature type="transmembrane region" description="Helical" evidence="1">
    <location>
        <begin position="29"/>
        <end position="49"/>
    </location>
</feature>
<dbReference type="GeneID" id="82206252"/>
<dbReference type="EMBL" id="LN555523">
    <property type="protein sequence ID" value="CED94826.1"/>
    <property type="molecule type" value="Genomic_DNA"/>
</dbReference>
<keyword evidence="1" id="KW-0472">Membrane</keyword>
<evidence type="ECO:0000313" key="2">
    <source>
        <dbReference type="EMBL" id="CED94826.1"/>
    </source>
</evidence>
<reference evidence="2 3" key="1">
    <citation type="submission" date="2014-04" db="EMBL/GenBank/DDBJ databases">
        <authorList>
            <person name="Hornung B.V."/>
        </authorList>
    </citation>
    <scope>NUCLEOTIDE SEQUENCE [LARGE SCALE GENOMIC DNA]</scope>
    <source>
        <strain evidence="2 3">CRIB</strain>
    </source>
</reference>
<name>A0A1V1I3M9_9FIRM</name>
<keyword evidence="1" id="KW-1133">Transmembrane helix</keyword>
<evidence type="ECO:0000313" key="3">
    <source>
        <dbReference type="Proteomes" id="UP000245622"/>
    </source>
</evidence>
<evidence type="ECO:0000256" key="1">
    <source>
        <dbReference type="SAM" id="Phobius"/>
    </source>
</evidence>
<accession>A0A1V1I3M9</accession>
<organism evidence="2 3">
    <name type="scientific">Romboutsia ilealis</name>
    <dbReference type="NCBI Taxonomy" id="1115758"/>
    <lineage>
        <taxon>Bacteria</taxon>
        <taxon>Bacillati</taxon>
        <taxon>Bacillota</taxon>
        <taxon>Clostridia</taxon>
        <taxon>Peptostreptococcales</taxon>
        <taxon>Peptostreptococcaceae</taxon>
        <taxon>Romboutsia</taxon>
    </lineage>
</organism>
<keyword evidence="3" id="KW-1185">Reference proteome</keyword>
<protein>
    <submittedName>
        <fullName evidence="2">Uncharacterized protein</fullName>
    </submittedName>
</protein>
<dbReference type="AlphaFoldDB" id="A0A1V1I3M9"/>
<keyword evidence="1" id="KW-0812">Transmembrane</keyword>
<dbReference type="Proteomes" id="UP000245622">
    <property type="component" value="Chromosome 1"/>
</dbReference>
<dbReference type="RefSeq" id="WP_180702319.1">
    <property type="nucleotide sequence ID" value="NZ_LN555523.1"/>
</dbReference>